<gene>
    <name evidence="3" type="primary">ga28694</name>
    <name evidence="3" type="ORF">PR202_ga28694</name>
</gene>
<dbReference type="PANTHER" id="PTHR47285">
    <property type="entry name" value="PROTEIN TIC 62, CHLOROPLASTIC"/>
    <property type="match status" value="1"/>
</dbReference>
<evidence type="ECO:0000313" key="3">
    <source>
        <dbReference type="EMBL" id="GJN10588.1"/>
    </source>
</evidence>
<feature type="region of interest" description="Disordered" evidence="1">
    <location>
        <begin position="43"/>
        <end position="79"/>
    </location>
</feature>
<organism evidence="3 4">
    <name type="scientific">Eleusine coracana subsp. coracana</name>
    <dbReference type="NCBI Taxonomy" id="191504"/>
    <lineage>
        <taxon>Eukaryota</taxon>
        <taxon>Viridiplantae</taxon>
        <taxon>Streptophyta</taxon>
        <taxon>Embryophyta</taxon>
        <taxon>Tracheophyta</taxon>
        <taxon>Spermatophyta</taxon>
        <taxon>Magnoliopsida</taxon>
        <taxon>Liliopsida</taxon>
        <taxon>Poales</taxon>
        <taxon>Poaceae</taxon>
        <taxon>PACMAD clade</taxon>
        <taxon>Chloridoideae</taxon>
        <taxon>Cynodonteae</taxon>
        <taxon>Eleusininae</taxon>
        <taxon>Eleusine</taxon>
    </lineage>
</organism>
<dbReference type="InterPro" id="IPR016040">
    <property type="entry name" value="NAD(P)-bd_dom"/>
</dbReference>
<comment type="caution">
    <text evidence="3">The sequence shown here is derived from an EMBL/GenBank/DDBJ whole genome shotgun (WGS) entry which is preliminary data.</text>
</comment>
<dbReference type="PANTHER" id="PTHR47285:SF1">
    <property type="entry name" value="PROTEIN TIC 62, CHLOROPLASTIC"/>
    <property type="match status" value="1"/>
</dbReference>
<dbReference type="SUPFAM" id="SSF51735">
    <property type="entry name" value="NAD(P)-binding Rossmann-fold domains"/>
    <property type="match status" value="1"/>
</dbReference>
<evidence type="ECO:0000256" key="1">
    <source>
        <dbReference type="SAM" id="MobiDB-lite"/>
    </source>
</evidence>
<name>A0AAV5DHZ8_ELECO</name>
<accession>A0AAV5DHZ8</accession>
<sequence length="222" mass="23821">MHMEAASRLKLGLVMDSLSPLRHSPAWSANHLRRLGMVSISSSAAANPGRRSRRLRSSSPCSASASSTTPPKAAEEPRKERDLVFVAGATGRVGSRAVRELIKLGFRVRAAVRDAQRASSLVQSVQQLKLDDAAAEKLQIVECDLEKQPQDGIVSAIGNAALVVCSIGASEKEIFDVTGPYRIDYMATNKLVQAATAAEVEHFILVTSLGTNRIGFPAFLLK</sequence>
<reference evidence="3" key="1">
    <citation type="journal article" date="2018" name="DNA Res.">
        <title>Multiple hybrid de novo genome assembly of finger millet, an orphan allotetraploid crop.</title>
        <authorList>
            <person name="Hatakeyama M."/>
            <person name="Aluri S."/>
            <person name="Balachadran M.T."/>
            <person name="Sivarajan S.R."/>
            <person name="Patrignani A."/>
            <person name="Gruter S."/>
            <person name="Poveda L."/>
            <person name="Shimizu-Inatsugi R."/>
            <person name="Baeten J."/>
            <person name="Francoijs K.J."/>
            <person name="Nataraja K.N."/>
            <person name="Reddy Y.A.N."/>
            <person name="Phadnis S."/>
            <person name="Ravikumar R.L."/>
            <person name="Schlapbach R."/>
            <person name="Sreeman S.M."/>
            <person name="Shimizu K.K."/>
        </authorList>
    </citation>
    <scope>NUCLEOTIDE SEQUENCE</scope>
</reference>
<evidence type="ECO:0000313" key="4">
    <source>
        <dbReference type="Proteomes" id="UP001054889"/>
    </source>
</evidence>
<dbReference type="InterPro" id="IPR044719">
    <property type="entry name" value="TIC62"/>
</dbReference>
<dbReference type="InterPro" id="IPR036291">
    <property type="entry name" value="NAD(P)-bd_dom_sf"/>
</dbReference>
<evidence type="ECO:0000259" key="2">
    <source>
        <dbReference type="Pfam" id="PF13460"/>
    </source>
</evidence>
<dbReference type="Gene3D" id="3.40.50.720">
    <property type="entry name" value="NAD(P)-binding Rossmann-like Domain"/>
    <property type="match status" value="1"/>
</dbReference>
<protein>
    <recommendedName>
        <fullName evidence="2">NAD(P)-binding domain-containing protein</fullName>
    </recommendedName>
</protein>
<dbReference type="Pfam" id="PF13460">
    <property type="entry name" value="NAD_binding_10"/>
    <property type="match status" value="1"/>
</dbReference>
<proteinExistence type="predicted"/>
<reference evidence="3" key="2">
    <citation type="submission" date="2021-12" db="EMBL/GenBank/DDBJ databases">
        <title>Resequencing data analysis of finger millet.</title>
        <authorList>
            <person name="Hatakeyama M."/>
            <person name="Aluri S."/>
            <person name="Balachadran M.T."/>
            <person name="Sivarajan S.R."/>
            <person name="Poveda L."/>
            <person name="Shimizu-Inatsugi R."/>
            <person name="Schlapbach R."/>
            <person name="Sreeman S.M."/>
            <person name="Shimizu K.K."/>
        </authorList>
    </citation>
    <scope>NUCLEOTIDE SEQUENCE</scope>
</reference>
<dbReference type="EMBL" id="BQKI01000017">
    <property type="protein sequence ID" value="GJN10588.1"/>
    <property type="molecule type" value="Genomic_DNA"/>
</dbReference>
<feature type="compositionally biased region" description="Low complexity" evidence="1">
    <location>
        <begin position="57"/>
        <end position="72"/>
    </location>
</feature>
<dbReference type="Proteomes" id="UP001054889">
    <property type="component" value="Unassembled WGS sequence"/>
</dbReference>
<keyword evidence="4" id="KW-1185">Reference proteome</keyword>
<feature type="domain" description="NAD(P)-binding" evidence="2">
    <location>
        <begin position="88"/>
        <end position="212"/>
    </location>
</feature>
<dbReference type="AlphaFoldDB" id="A0AAV5DHZ8"/>